<comment type="subcellular location">
    <subcellularLocation>
        <location evidence="1">Membrane</location>
        <topology evidence="1">Multi-pass membrane protein</topology>
    </subcellularLocation>
</comment>
<name>A0A2J6RG71_HYAVF</name>
<dbReference type="EMBL" id="KZ613949">
    <property type="protein sequence ID" value="PMD37511.1"/>
    <property type="molecule type" value="Genomic_DNA"/>
</dbReference>
<evidence type="ECO:0000313" key="11">
    <source>
        <dbReference type="Proteomes" id="UP000235786"/>
    </source>
</evidence>
<feature type="transmembrane region" description="Helical" evidence="8">
    <location>
        <begin position="396"/>
        <end position="415"/>
    </location>
</feature>
<dbReference type="PANTHER" id="PTHR48022:SF28">
    <property type="entry name" value="MAJOR FACILITATOR SUPERFAMILY (MFS) PROFILE DOMAIN-CONTAINING PROTEIN-RELATED"/>
    <property type="match status" value="1"/>
</dbReference>
<dbReference type="FunFam" id="1.20.1250.20:FF:000090">
    <property type="entry name" value="MFS sugar transporter, putative"/>
    <property type="match status" value="1"/>
</dbReference>
<feature type="domain" description="Major facilitator superfamily (MFS) profile" evidence="9">
    <location>
        <begin position="15"/>
        <end position="450"/>
    </location>
</feature>
<feature type="transmembrane region" description="Helical" evidence="8">
    <location>
        <begin position="265"/>
        <end position="289"/>
    </location>
</feature>
<feature type="transmembrane region" description="Helical" evidence="8">
    <location>
        <begin position="331"/>
        <end position="353"/>
    </location>
</feature>
<evidence type="ECO:0000256" key="1">
    <source>
        <dbReference type="ARBA" id="ARBA00004141"/>
    </source>
</evidence>
<evidence type="ECO:0000256" key="8">
    <source>
        <dbReference type="SAM" id="Phobius"/>
    </source>
</evidence>
<feature type="transmembrane region" description="Helical" evidence="8">
    <location>
        <begin position="174"/>
        <end position="195"/>
    </location>
</feature>
<dbReference type="InterPro" id="IPR050360">
    <property type="entry name" value="MFS_Sugar_Transporters"/>
</dbReference>
<proteinExistence type="inferred from homology"/>
<evidence type="ECO:0000256" key="6">
    <source>
        <dbReference type="ARBA" id="ARBA00023136"/>
    </source>
</evidence>
<dbReference type="PRINTS" id="PR00171">
    <property type="entry name" value="SUGRTRNSPORT"/>
</dbReference>
<dbReference type="InterPro" id="IPR036259">
    <property type="entry name" value="MFS_trans_sf"/>
</dbReference>
<feature type="transmembrane region" description="Helical" evidence="8">
    <location>
        <begin position="301"/>
        <end position="324"/>
    </location>
</feature>
<dbReference type="AlphaFoldDB" id="A0A2J6RG71"/>
<feature type="transmembrane region" description="Helical" evidence="8">
    <location>
        <begin position="109"/>
        <end position="130"/>
    </location>
</feature>
<sequence>MFLHNLQGKALTAAITITCGTGFLLFGYDQGVFGGLLSNNAFIRTFGNPNATIQGQIVSTYDIGCVLGAISSIFFGDKLGRRRSIILGCCLVIIGGTIQTASYHLPQMIIGRIIAGLGTGMNTTAIPMWQSETSQAKDRGKLIVIQLVLVLGGIVITNWMNFGFTFTPDTQVSWRFPLAFQDFFAILTIIFISFLPESPRWLVMKGRRDEARVIIARLLSKPQEDQQVIDDLSIICDSVARAEEQGNFGWREAFRNGKKQTFRRILLGAGPSFMQQMGGTNVVAYYLPVVLVRSFGFSNRLSLILSACDSISLMFWGSMATLLIDRVGRKNLMLMGAFTQSICFCMAGMGLSFNTNRGSILAVTFIFLYYVFYGLSFLSIPFMYPSEINSQHMRNTGSAVAMVTNWLFVYVVVLITPDGIANLGWKFYLMFGIINFCFLPIIWHFFVETAGLSLEEIDRLFEIKYENPSISYKEATKLAQAEFAYLLHGKNSEKDAEKDGEYTAAVEDVTSDGSK</sequence>
<keyword evidence="6 8" id="KW-0472">Membrane</keyword>
<feature type="transmembrane region" description="Helical" evidence="8">
    <location>
        <begin position="427"/>
        <end position="447"/>
    </location>
</feature>
<feature type="transmembrane region" description="Helical" evidence="8">
    <location>
        <begin position="359"/>
        <end position="384"/>
    </location>
</feature>
<comment type="similarity">
    <text evidence="2 7">Belongs to the major facilitator superfamily. Sugar transporter (TC 2.A.1.1) family.</text>
</comment>
<dbReference type="OrthoDB" id="6133115at2759"/>
<keyword evidence="11" id="KW-1185">Reference proteome</keyword>
<reference evidence="10 11" key="1">
    <citation type="submission" date="2016-04" db="EMBL/GenBank/DDBJ databases">
        <title>A degradative enzymes factory behind the ericoid mycorrhizal symbiosis.</title>
        <authorList>
            <consortium name="DOE Joint Genome Institute"/>
            <person name="Martino E."/>
            <person name="Morin E."/>
            <person name="Grelet G."/>
            <person name="Kuo A."/>
            <person name="Kohler A."/>
            <person name="Daghino S."/>
            <person name="Barry K."/>
            <person name="Choi C."/>
            <person name="Cichocki N."/>
            <person name="Clum A."/>
            <person name="Copeland A."/>
            <person name="Hainaut M."/>
            <person name="Haridas S."/>
            <person name="Labutti K."/>
            <person name="Lindquist E."/>
            <person name="Lipzen A."/>
            <person name="Khouja H.-R."/>
            <person name="Murat C."/>
            <person name="Ohm R."/>
            <person name="Olson A."/>
            <person name="Spatafora J."/>
            <person name="Veneault-Fourrey C."/>
            <person name="Henrissat B."/>
            <person name="Grigoriev I."/>
            <person name="Martin F."/>
            <person name="Perotto S."/>
        </authorList>
    </citation>
    <scope>NUCLEOTIDE SEQUENCE [LARGE SCALE GENOMIC DNA]</scope>
    <source>
        <strain evidence="10 11">F</strain>
    </source>
</reference>
<evidence type="ECO:0000313" key="10">
    <source>
        <dbReference type="EMBL" id="PMD37511.1"/>
    </source>
</evidence>
<dbReference type="NCBIfam" id="TIGR00879">
    <property type="entry name" value="SP"/>
    <property type="match status" value="1"/>
</dbReference>
<feature type="transmembrane region" description="Helical" evidence="8">
    <location>
        <begin position="85"/>
        <end position="103"/>
    </location>
</feature>
<dbReference type="Proteomes" id="UP000235786">
    <property type="component" value="Unassembled WGS sequence"/>
</dbReference>
<gene>
    <name evidence="10" type="ORF">L207DRAFT_585847</name>
</gene>
<dbReference type="Pfam" id="PF00083">
    <property type="entry name" value="Sugar_tr"/>
    <property type="match status" value="1"/>
</dbReference>
<evidence type="ECO:0000256" key="5">
    <source>
        <dbReference type="ARBA" id="ARBA00022989"/>
    </source>
</evidence>
<evidence type="ECO:0000256" key="2">
    <source>
        <dbReference type="ARBA" id="ARBA00010992"/>
    </source>
</evidence>
<keyword evidence="3 7" id="KW-0813">Transport</keyword>
<dbReference type="PANTHER" id="PTHR48022">
    <property type="entry name" value="PLASTIDIC GLUCOSE TRANSPORTER 4"/>
    <property type="match status" value="1"/>
</dbReference>
<dbReference type="SUPFAM" id="SSF103473">
    <property type="entry name" value="MFS general substrate transporter"/>
    <property type="match status" value="1"/>
</dbReference>
<dbReference type="InterPro" id="IPR005828">
    <property type="entry name" value="MFS_sugar_transport-like"/>
</dbReference>
<evidence type="ECO:0000256" key="7">
    <source>
        <dbReference type="RuleBase" id="RU003346"/>
    </source>
</evidence>
<keyword evidence="4 8" id="KW-0812">Transmembrane</keyword>
<dbReference type="InterPro" id="IPR003663">
    <property type="entry name" value="Sugar/inositol_transpt"/>
</dbReference>
<dbReference type="GO" id="GO:0016020">
    <property type="term" value="C:membrane"/>
    <property type="evidence" value="ECO:0007669"/>
    <property type="project" value="UniProtKB-SubCell"/>
</dbReference>
<organism evidence="10 11">
    <name type="scientific">Hyaloscypha variabilis (strain UAMH 11265 / GT02V1 / F)</name>
    <name type="common">Meliniomyces variabilis</name>
    <dbReference type="NCBI Taxonomy" id="1149755"/>
    <lineage>
        <taxon>Eukaryota</taxon>
        <taxon>Fungi</taxon>
        <taxon>Dikarya</taxon>
        <taxon>Ascomycota</taxon>
        <taxon>Pezizomycotina</taxon>
        <taxon>Leotiomycetes</taxon>
        <taxon>Helotiales</taxon>
        <taxon>Hyaloscyphaceae</taxon>
        <taxon>Hyaloscypha</taxon>
        <taxon>Hyaloscypha variabilis</taxon>
    </lineage>
</organism>
<dbReference type="GO" id="GO:0005351">
    <property type="term" value="F:carbohydrate:proton symporter activity"/>
    <property type="evidence" value="ECO:0007669"/>
    <property type="project" value="TreeGrafter"/>
</dbReference>
<protein>
    <submittedName>
        <fullName evidence="10">General substrate transporter</fullName>
    </submittedName>
</protein>
<evidence type="ECO:0000259" key="9">
    <source>
        <dbReference type="PROSITE" id="PS50850"/>
    </source>
</evidence>
<accession>A0A2J6RG71</accession>
<dbReference type="InterPro" id="IPR020846">
    <property type="entry name" value="MFS_dom"/>
</dbReference>
<feature type="transmembrane region" description="Helical" evidence="8">
    <location>
        <begin position="142"/>
        <end position="162"/>
    </location>
</feature>
<evidence type="ECO:0000256" key="3">
    <source>
        <dbReference type="ARBA" id="ARBA00022448"/>
    </source>
</evidence>
<dbReference type="Gene3D" id="1.20.1250.20">
    <property type="entry name" value="MFS general substrate transporter like domains"/>
    <property type="match status" value="1"/>
</dbReference>
<dbReference type="PROSITE" id="PS50850">
    <property type="entry name" value="MFS"/>
    <property type="match status" value="1"/>
</dbReference>
<keyword evidence="5 8" id="KW-1133">Transmembrane helix</keyword>
<evidence type="ECO:0000256" key="4">
    <source>
        <dbReference type="ARBA" id="ARBA00022692"/>
    </source>
</evidence>